<organism evidence="2 3">
    <name type="scientific">candidate division TA06 bacterium SM1_40</name>
    <dbReference type="NCBI Taxonomy" id="1703773"/>
    <lineage>
        <taxon>Bacteria</taxon>
        <taxon>Bacteria division TA06</taxon>
    </lineage>
</organism>
<proteinExistence type="predicted"/>
<gene>
    <name evidence="2" type="ORF">AMJ71_05910</name>
</gene>
<dbReference type="Proteomes" id="UP000051035">
    <property type="component" value="Unassembled WGS sequence"/>
</dbReference>
<keyword evidence="1" id="KW-0812">Transmembrane</keyword>
<feature type="transmembrane region" description="Helical" evidence="1">
    <location>
        <begin position="292"/>
        <end position="310"/>
    </location>
</feature>
<accession>A0A0S8JIJ6</accession>
<comment type="caution">
    <text evidence="2">The sequence shown here is derived from an EMBL/GenBank/DDBJ whole genome shotgun (WGS) entry which is preliminary data.</text>
</comment>
<keyword evidence="1" id="KW-0472">Membrane</keyword>
<name>A0A0S8JIJ6_UNCT6</name>
<dbReference type="AlphaFoldDB" id="A0A0S8JIJ6"/>
<reference evidence="2 3" key="1">
    <citation type="journal article" date="2015" name="Microbiome">
        <title>Genomic resolution of linkages in carbon, nitrogen, and sulfur cycling among widespread estuary sediment bacteria.</title>
        <authorList>
            <person name="Baker B.J."/>
            <person name="Lazar C.S."/>
            <person name="Teske A.P."/>
            <person name="Dick G.J."/>
        </authorList>
    </citation>
    <scope>NUCLEOTIDE SEQUENCE [LARGE SCALE GENOMIC DNA]</scope>
    <source>
        <strain evidence="2">SM1_40</strain>
    </source>
</reference>
<evidence type="ECO:0008006" key="4">
    <source>
        <dbReference type="Google" id="ProtNLM"/>
    </source>
</evidence>
<evidence type="ECO:0000313" key="2">
    <source>
        <dbReference type="EMBL" id="KPL09609.1"/>
    </source>
</evidence>
<evidence type="ECO:0000256" key="1">
    <source>
        <dbReference type="SAM" id="Phobius"/>
    </source>
</evidence>
<evidence type="ECO:0000313" key="3">
    <source>
        <dbReference type="Proteomes" id="UP000051035"/>
    </source>
</evidence>
<dbReference type="EMBL" id="LJVA01000063">
    <property type="protein sequence ID" value="KPL09609.1"/>
    <property type="molecule type" value="Genomic_DNA"/>
</dbReference>
<keyword evidence="1" id="KW-1133">Transmembrane helix</keyword>
<protein>
    <recommendedName>
        <fullName evidence="4">Carboxypeptidase regulatory-like domain-containing protein</fullName>
    </recommendedName>
</protein>
<sequence>MGGGILLLSAIAPLAGVAVPVWGAGMIEGVLRNYTTGETVPHRSVILQKVGETEELGAWQTMTDGRGRFRFEGVEIDTLVFYYVFADYEGGSYSSAPLELAATAPRATIELAVYSSSPDPEGVTIPVHHIIIDDAGEAVVVSEYIQLMNVSETSYMGEADAPLEGIGFRQRLPSGHHGLEVMDGLMECCLGFEGDDLVETMAITPGYRDVAFRYRLGKSSTLDFSRPVIFPTRAFHVMVEEGVGEVAAPGLEMRGASTVRGVSYTTYVGADLEAGHEIGVRLTLTRGRPVRALVWIIVGLAVVVGPAVMIRLTRGRRERTGGSETPPRRHPVGEESVGEAYRYLISVLDEALGDGMIEPKAHRRVRAELEAKLDELLPEEEDR</sequence>